<evidence type="ECO:0000256" key="1">
    <source>
        <dbReference type="SAM" id="MobiDB-lite"/>
    </source>
</evidence>
<proteinExistence type="predicted"/>
<feature type="region of interest" description="Disordered" evidence="1">
    <location>
        <begin position="68"/>
        <end position="124"/>
    </location>
</feature>
<gene>
    <name evidence="2" type="ORF">DBRI1063_LOCUS16539</name>
</gene>
<dbReference type="AlphaFoldDB" id="A0A6S8YE25"/>
<protein>
    <submittedName>
        <fullName evidence="2">Uncharacterized protein</fullName>
    </submittedName>
</protein>
<reference evidence="2" key="1">
    <citation type="submission" date="2021-01" db="EMBL/GenBank/DDBJ databases">
        <authorList>
            <person name="Corre E."/>
            <person name="Pelletier E."/>
            <person name="Niang G."/>
            <person name="Scheremetjew M."/>
            <person name="Finn R."/>
            <person name="Kale V."/>
            <person name="Holt S."/>
            <person name="Cochrane G."/>
            <person name="Meng A."/>
            <person name="Brown T."/>
            <person name="Cohen L."/>
        </authorList>
    </citation>
    <scope>NUCLEOTIDE SEQUENCE</scope>
    <source>
        <strain evidence="2">Pop2</strain>
    </source>
</reference>
<feature type="compositionally biased region" description="Polar residues" evidence="1">
    <location>
        <begin position="76"/>
        <end position="95"/>
    </location>
</feature>
<organism evidence="2">
    <name type="scientific">Ditylum brightwellii</name>
    <dbReference type="NCBI Taxonomy" id="49249"/>
    <lineage>
        <taxon>Eukaryota</taxon>
        <taxon>Sar</taxon>
        <taxon>Stramenopiles</taxon>
        <taxon>Ochrophyta</taxon>
        <taxon>Bacillariophyta</taxon>
        <taxon>Mediophyceae</taxon>
        <taxon>Lithodesmiophycidae</taxon>
        <taxon>Lithodesmiales</taxon>
        <taxon>Lithodesmiaceae</taxon>
        <taxon>Ditylum</taxon>
    </lineage>
</organism>
<sequence length="174" mass="19223">METTNTENTTAMRTSLFESSQKLDEELNRRTIASSLHLSKQEQQQHLRNIKTQQTQLVRNATRKSGRVQNVRLLNANVSSPSLDATSPRSISALNTPSPTSSSPSPTSSSPKTKDPEESFCCAQSDAGKSHYTHRTFHTFQTSKSDLFQSSSGSFDTESTDFFQSFSSTDSDDS</sequence>
<name>A0A6S8YE25_9STRA</name>
<evidence type="ECO:0000313" key="2">
    <source>
        <dbReference type="EMBL" id="CAD9340966.1"/>
    </source>
</evidence>
<feature type="region of interest" description="Disordered" evidence="1">
    <location>
        <begin position="1"/>
        <end position="22"/>
    </location>
</feature>
<feature type="compositionally biased region" description="Polar residues" evidence="1">
    <location>
        <begin position="11"/>
        <end position="20"/>
    </location>
</feature>
<dbReference type="EMBL" id="HBGN01025797">
    <property type="protein sequence ID" value="CAD9340966.1"/>
    <property type="molecule type" value="Transcribed_RNA"/>
</dbReference>
<accession>A0A6S8YE25</accession>
<feature type="compositionally biased region" description="Low complexity" evidence="1">
    <location>
        <begin position="96"/>
        <end position="111"/>
    </location>
</feature>
<feature type="compositionally biased region" description="Low complexity" evidence="1">
    <location>
        <begin position="1"/>
        <end position="10"/>
    </location>
</feature>